<evidence type="ECO:0000313" key="12">
    <source>
        <dbReference type="Proteomes" id="UP000062398"/>
    </source>
</evidence>
<dbReference type="Gene3D" id="3.30.930.10">
    <property type="entry name" value="Bira Bifunctional Protein, Domain 2"/>
    <property type="match status" value="1"/>
</dbReference>
<dbReference type="Proteomes" id="UP000062398">
    <property type="component" value="Chromosome"/>
</dbReference>
<evidence type="ECO:0000313" key="5">
    <source>
        <dbReference type="EMBL" id="AKV77195.1"/>
    </source>
</evidence>
<accession>A0A088E826</accession>
<dbReference type="EMBL" id="CP012175">
    <property type="protein sequence ID" value="AKV81690.1"/>
    <property type="molecule type" value="Genomic_DNA"/>
</dbReference>
<sequence>MQIVKLDRVTSTQDFAEAVSEMIDGDFVVVAKEQTKARGRYGREWYSPRGGLWVTYVVKNFNVEEIGISTLKVALAIRSILSKMVDAKIRWPNDIVINHKKVSGVLLEAITVGERSTGFIGFGVNTNVVSFPQGISATSLKLELGRDVDNDSLLMEILDKIAEYLGKAQDDVMRELNENLSIMDKEVNLKGRDWEKRCKALFVDKFGRLVTECGIFEVEEVLRLETT</sequence>
<dbReference type="PATRIC" id="fig|43687.5.peg.2168"/>
<dbReference type="InterPro" id="IPR004408">
    <property type="entry name" value="Biotin_CoA_COase_ligase"/>
</dbReference>
<organism evidence="3 9">
    <name type="scientific">Metallosphaera sedula</name>
    <dbReference type="NCBI Taxonomy" id="43687"/>
    <lineage>
        <taxon>Archaea</taxon>
        <taxon>Thermoproteota</taxon>
        <taxon>Thermoprotei</taxon>
        <taxon>Sulfolobales</taxon>
        <taxon>Sulfolobaceae</taxon>
        <taxon>Metallosphaera</taxon>
    </lineage>
</organism>
<feature type="domain" description="BPL/LPL catalytic" evidence="2">
    <location>
        <begin position="1"/>
        <end position="169"/>
    </location>
</feature>
<evidence type="ECO:0000313" key="10">
    <source>
        <dbReference type="Proteomes" id="UP000056255"/>
    </source>
</evidence>
<dbReference type="GeneID" id="91756543"/>
<dbReference type="PANTHER" id="PTHR12835">
    <property type="entry name" value="BIOTIN PROTEIN LIGASE"/>
    <property type="match status" value="1"/>
</dbReference>
<dbReference type="GO" id="GO:0004077">
    <property type="term" value="F:biotin--[biotin carboxyl-carrier protein] ligase activity"/>
    <property type="evidence" value="ECO:0007669"/>
    <property type="project" value="InterPro"/>
</dbReference>
<evidence type="ECO:0000313" key="9">
    <source>
        <dbReference type="Proteomes" id="UP000029084"/>
    </source>
</evidence>
<keyword evidence="1 3" id="KW-0436">Ligase</keyword>
<name>A0A088E826_9CREN</name>
<dbReference type="InterPro" id="IPR045864">
    <property type="entry name" value="aa-tRNA-synth_II/BPL/LPL"/>
</dbReference>
<dbReference type="SUPFAM" id="SSF55681">
    <property type="entry name" value="Class II aaRS and biotin synthetases"/>
    <property type="match status" value="1"/>
</dbReference>
<evidence type="ECO:0000256" key="1">
    <source>
        <dbReference type="ARBA" id="ARBA00022598"/>
    </source>
</evidence>
<dbReference type="RefSeq" id="WP_012021937.1">
    <property type="nucleotide sequence ID" value="NZ_CP008822.1"/>
</dbReference>
<dbReference type="Proteomes" id="UP000068832">
    <property type="component" value="Chromosome"/>
</dbReference>
<dbReference type="EMBL" id="CP012172">
    <property type="protein sequence ID" value="AKV74957.1"/>
    <property type="molecule type" value="Genomic_DNA"/>
</dbReference>
<dbReference type="EMBL" id="CP012176">
    <property type="protein sequence ID" value="AKV83920.1"/>
    <property type="molecule type" value="Genomic_DNA"/>
</dbReference>
<evidence type="ECO:0000313" key="14">
    <source>
        <dbReference type="Proteomes" id="UP000068832"/>
    </source>
</evidence>
<reference evidence="8 10" key="3">
    <citation type="submission" date="2015-07" db="EMBL/GenBank/DDBJ databases">
        <title>Physiological, transcriptional responses and genome re-sequencing of acid resistant extremely thermoacidophilic Metallosphaera sedula SARC-M1.</title>
        <authorList>
            <person name="Ai C."/>
            <person name="McCarthy S."/>
            <person name="Eckrich V."/>
            <person name="Rudrappa D."/>
            <person name="Qiu G."/>
            <person name="Blum P."/>
        </authorList>
    </citation>
    <scope>NUCLEOTIDE SEQUENCE [LARGE SCALE GENOMIC DNA]</scope>
    <source>
        <strain evidence="8 10">SARC-M1</strain>
    </source>
</reference>
<evidence type="ECO:0000313" key="11">
    <source>
        <dbReference type="Proteomes" id="UP000061362"/>
    </source>
</evidence>
<dbReference type="AlphaFoldDB" id="A0A088E826"/>
<dbReference type="Proteomes" id="UP000062475">
    <property type="component" value="Chromosome"/>
</dbReference>
<gene>
    <name evidence="3" type="ORF">HA72_2010</name>
    <name evidence="4" type="ORF">MsedA_2059</name>
    <name evidence="5" type="ORF">MsedB_2061</name>
    <name evidence="6" type="ORF">MsedC_2059</name>
    <name evidence="7" type="ORF">MsedD_2060</name>
    <name evidence="8" type="ORF">MsedE_2060</name>
</gene>
<dbReference type="Pfam" id="PF03099">
    <property type="entry name" value="BPL_LplA_LipB"/>
    <property type="match status" value="1"/>
</dbReference>
<dbReference type="NCBIfam" id="TIGR00121">
    <property type="entry name" value="birA_ligase"/>
    <property type="match status" value="1"/>
</dbReference>
<dbReference type="Proteomes" id="UP000056255">
    <property type="component" value="Chromosome"/>
</dbReference>
<proteinExistence type="predicted"/>
<dbReference type="OMA" id="VGDCIHL"/>
<evidence type="ECO:0000313" key="3">
    <source>
        <dbReference type="EMBL" id="AIM28133.1"/>
    </source>
</evidence>
<evidence type="ECO:0000313" key="13">
    <source>
        <dbReference type="Proteomes" id="UP000062475"/>
    </source>
</evidence>
<dbReference type="Proteomes" id="UP000029084">
    <property type="component" value="Chromosome"/>
</dbReference>
<evidence type="ECO:0000313" key="4">
    <source>
        <dbReference type="EMBL" id="AKV74957.1"/>
    </source>
</evidence>
<reference evidence="3 9" key="1">
    <citation type="journal article" date="2014" name="J. Bacteriol.">
        <title>Role of an Archaeal PitA Transporter in the Copper and Arsenic Resistance of Metallosphaera sedula, an Extreme Thermoacidophile.</title>
        <authorList>
            <person name="McCarthy S."/>
            <person name="Ai C."/>
            <person name="Wheaton G."/>
            <person name="Tevatia R."/>
            <person name="Eckrich V."/>
            <person name="Kelly R."/>
            <person name="Blum P."/>
        </authorList>
    </citation>
    <scope>NUCLEOTIDE SEQUENCE [LARGE SCALE GENOMIC DNA]</scope>
    <source>
        <strain evidence="3 9">CuR1</strain>
    </source>
</reference>
<dbReference type="EMBL" id="CP012174">
    <property type="protein sequence ID" value="AKV79445.1"/>
    <property type="molecule type" value="Genomic_DNA"/>
</dbReference>
<reference evidence="11 12" key="2">
    <citation type="journal article" date="2015" name="Genome Announc.">
        <title>Complete Genome Sequences of Evolved Arsenate-Resistant Metallosphaera sedula Strains.</title>
        <authorList>
            <person name="Ai C."/>
            <person name="McCarthy S."/>
            <person name="Schackwitz W."/>
            <person name="Martin J."/>
            <person name="Lipzen A."/>
            <person name="Blum P."/>
        </authorList>
    </citation>
    <scope>NUCLEOTIDE SEQUENCE [LARGE SCALE GENOMIC DNA]</scope>
    <source>
        <strain evidence="6 12">ARS120-1</strain>
        <strain evidence="7 11">ARS120-2</strain>
        <strain evidence="4 14">ARS50-1</strain>
        <strain evidence="5 13">ARS50-2</strain>
    </source>
</reference>
<dbReference type="EMBL" id="CP012173">
    <property type="protein sequence ID" value="AKV77195.1"/>
    <property type="molecule type" value="Genomic_DNA"/>
</dbReference>
<evidence type="ECO:0000313" key="8">
    <source>
        <dbReference type="EMBL" id="AKV83920.1"/>
    </source>
</evidence>
<evidence type="ECO:0000313" key="6">
    <source>
        <dbReference type="EMBL" id="AKV79445.1"/>
    </source>
</evidence>
<evidence type="ECO:0000313" key="7">
    <source>
        <dbReference type="EMBL" id="AKV81690.1"/>
    </source>
</evidence>
<dbReference type="PANTHER" id="PTHR12835:SF5">
    <property type="entry name" value="BIOTIN--PROTEIN LIGASE"/>
    <property type="match status" value="1"/>
</dbReference>
<dbReference type="EMBL" id="CP008822">
    <property type="protein sequence ID" value="AIM28133.1"/>
    <property type="molecule type" value="Genomic_DNA"/>
</dbReference>
<dbReference type="GO" id="GO:0005737">
    <property type="term" value="C:cytoplasm"/>
    <property type="evidence" value="ECO:0007669"/>
    <property type="project" value="TreeGrafter"/>
</dbReference>
<protein>
    <submittedName>
        <fullName evidence="3">Biotin--acetyl-CoA-carboxylase ligase</fullName>
    </submittedName>
</protein>
<dbReference type="Proteomes" id="UP000061362">
    <property type="component" value="Chromosome"/>
</dbReference>
<dbReference type="CDD" id="cd16442">
    <property type="entry name" value="BPL"/>
    <property type="match status" value="1"/>
</dbReference>
<dbReference type="PROSITE" id="PS51733">
    <property type="entry name" value="BPL_LPL_CATALYTIC"/>
    <property type="match status" value="1"/>
</dbReference>
<evidence type="ECO:0000259" key="2">
    <source>
        <dbReference type="PROSITE" id="PS51733"/>
    </source>
</evidence>
<dbReference type="OrthoDB" id="46252at2157"/>
<dbReference type="InterPro" id="IPR004143">
    <property type="entry name" value="BPL_LPL_catalytic"/>
</dbReference>